<accession>A0ACC3DKG3</accession>
<reference evidence="1" key="1">
    <citation type="submission" date="2024-09" db="EMBL/GenBank/DDBJ databases">
        <title>Black Yeasts Isolated from many extreme environments.</title>
        <authorList>
            <person name="Coleine C."/>
            <person name="Stajich J.E."/>
            <person name="Selbmann L."/>
        </authorList>
    </citation>
    <scope>NUCLEOTIDE SEQUENCE</scope>
    <source>
        <strain evidence="1">CCFEE 5737</strain>
    </source>
</reference>
<feature type="non-terminal residue" evidence="1">
    <location>
        <position position="1"/>
    </location>
</feature>
<sequence>FRTKLRATKDKLKDTETELQRAQAAASARPAVVEAAEKPVKNPRKRVAAQVDPDATIGTPGDAPAKRGKRHASVTAPGDKSTFSITPFLNRTASLAPESPPECAESDTDALRSEAEDGAGTLSGATAKKFKKAILTKPKPLAPASSAKANAKPAAQRKKPAAAKPVLEMVTEERESPSQDQENTLPSAEGIKATTTTTTTKVSIDNPLPKLKTNGSKPQSRKSLLTFASFNVEPPVEKQKKRKKLLGPNSSSFLGKTLFDDDDEGAPPVKPVPGRGLFAARALAKSRGVAALGKGATMEVDGFAFSPLKRDKRAGSVAR</sequence>
<comment type="caution">
    <text evidence="1">The sequence shown here is derived from an EMBL/GenBank/DDBJ whole genome shotgun (WGS) entry which is preliminary data.</text>
</comment>
<keyword evidence="2" id="KW-1185">Reference proteome</keyword>
<dbReference type="Proteomes" id="UP001186974">
    <property type="component" value="Unassembled WGS sequence"/>
</dbReference>
<proteinExistence type="predicted"/>
<evidence type="ECO:0000313" key="1">
    <source>
        <dbReference type="EMBL" id="KAK3076990.1"/>
    </source>
</evidence>
<evidence type="ECO:0000313" key="2">
    <source>
        <dbReference type="Proteomes" id="UP001186974"/>
    </source>
</evidence>
<name>A0ACC3DKG3_9PEZI</name>
<gene>
    <name evidence="1" type="ORF">LTS18_011484</name>
</gene>
<dbReference type="EMBL" id="JAWDJW010003327">
    <property type="protein sequence ID" value="KAK3076990.1"/>
    <property type="molecule type" value="Genomic_DNA"/>
</dbReference>
<organism evidence="1 2">
    <name type="scientific">Coniosporium uncinatum</name>
    <dbReference type="NCBI Taxonomy" id="93489"/>
    <lineage>
        <taxon>Eukaryota</taxon>
        <taxon>Fungi</taxon>
        <taxon>Dikarya</taxon>
        <taxon>Ascomycota</taxon>
        <taxon>Pezizomycotina</taxon>
        <taxon>Dothideomycetes</taxon>
        <taxon>Dothideomycetes incertae sedis</taxon>
        <taxon>Coniosporium</taxon>
    </lineage>
</organism>
<protein>
    <submittedName>
        <fullName evidence="1">Uncharacterized protein</fullName>
    </submittedName>
</protein>